<feature type="coiled-coil region" evidence="1">
    <location>
        <begin position="13"/>
        <end position="111"/>
    </location>
</feature>
<dbReference type="Proteomes" id="UP000024332">
    <property type="component" value="Unassembled WGS sequence"/>
</dbReference>
<gene>
    <name evidence="2" type="ORF">CM19_06835</name>
</gene>
<proteinExistence type="predicted"/>
<sequence>MVLNKGLNFYYILDELLMELNKVERKIELLQSKGVKIPESLEERREMLKKEIENIRIGIENIEGEQEFKEYMNIMKELVGGRRLEDIIHRLNKLREKVRNLRINREVIRNA</sequence>
<dbReference type="STRING" id="1160895.CM19_06835"/>
<dbReference type="EMBL" id="JFZT01000039">
    <property type="protein sequence ID" value="EZQ07120.1"/>
    <property type="molecule type" value="Genomic_DNA"/>
</dbReference>
<comment type="caution">
    <text evidence="2">The sequence shown here is derived from an EMBL/GenBank/DDBJ whole genome shotgun (WGS) entry which is preliminary data.</text>
</comment>
<evidence type="ECO:0000313" key="2">
    <source>
        <dbReference type="EMBL" id="EZQ07120.1"/>
    </source>
</evidence>
<dbReference type="AlphaFoldDB" id="A0A031LQS8"/>
<accession>A0A031LQS8</accession>
<reference evidence="2 3" key="1">
    <citation type="submission" date="2014-03" db="EMBL/GenBank/DDBJ databases">
        <title>Draft genome sequence of the novel thermoacidophilic archaea Acidianus copahuensis ALE1 strain, isolated from Copahue volcanic area in Neuquen Argentina.</title>
        <authorList>
            <person name="Urbieta M.S."/>
            <person name="Rascovan N."/>
            <person name="Castro C."/>
            <person name="Revale S."/>
            <person name="Giaveno M.A."/>
            <person name="Vazquez M.P."/>
            <person name="Donati E.R."/>
        </authorList>
    </citation>
    <scope>NUCLEOTIDE SEQUENCE [LARGE SCALE GENOMIC DNA]</scope>
    <source>
        <strain evidence="2 3">ALE1</strain>
    </source>
</reference>
<dbReference type="RefSeq" id="WP_048099578.1">
    <property type="nucleotide sequence ID" value="NZ_JFZT01000039.1"/>
</dbReference>
<name>A0A031LQS8_9CREN</name>
<keyword evidence="1" id="KW-0175">Coiled coil</keyword>
<organism evidence="2 3">
    <name type="scientific">Candidatus Acidianus copahuensis</name>
    <dbReference type="NCBI Taxonomy" id="1160895"/>
    <lineage>
        <taxon>Archaea</taxon>
        <taxon>Thermoproteota</taxon>
        <taxon>Thermoprotei</taxon>
        <taxon>Sulfolobales</taxon>
        <taxon>Sulfolobaceae</taxon>
        <taxon>Acidianus</taxon>
    </lineage>
</organism>
<protein>
    <submittedName>
        <fullName evidence="2">Uncharacterized protein</fullName>
    </submittedName>
</protein>
<evidence type="ECO:0000313" key="3">
    <source>
        <dbReference type="Proteomes" id="UP000024332"/>
    </source>
</evidence>
<keyword evidence="3" id="KW-1185">Reference proteome</keyword>
<evidence type="ECO:0000256" key="1">
    <source>
        <dbReference type="SAM" id="Coils"/>
    </source>
</evidence>